<dbReference type="SMART" id="SM00460">
    <property type="entry name" value="TGc"/>
    <property type="match status" value="1"/>
</dbReference>
<feature type="transmembrane region" description="Helical" evidence="2">
    <location>
        <begin position="88"/>
        <end position="108"/>
    </location>
</feature>
<dbReference type="InterPro" id="IPR021878">
    <property type="entry name" value="TgpA_N"/>
</dbReference>
<comment type="caution">
    <text evidence="4">The sequence shown here is derived from an EMBL/GenBank/DDBJ whole genome shotgun (WGS) entry which is preliminary data.</text>
</comment>
<proteinExistence type="predicted"/>
<feature type="transmembrane region" description="Helical" evidence="2">
    <location>
        <begin position="179"/>
        <end position="202"/>
    </location>
</feature>
<feature type="transmembrane region" description="Helical" evidence="2">
    <location>
        <begin position="63"/>
        <end position="81"/>
    </location>
</feature>
<accession>A0A418KTF5</accession>
<feature type="region of interest" description="Disordered" evidence="1">
    <location>
        <begin position="570"/>
        <end position="626"/>
    </location>
</feature>
<dbReference type="Proteomes" id="UP000284057">
    <property type="component" value="Unassembled WGS sequence"/>
</dbReference>
<dbReference type="Pfam" id="PF01841">
    <property type="entry name" value="Transglut_core"/>
    <property type="match status" value="1"/>
</dbReference>
<feature type="compositionally biased region" description="Low complexity" evidence="1">
    <location>
        <begin position="1"/>
        <end position="10"/>
    </location>
</feature>
<name>A0A418KTF5_9ACTN</name>
<evidence type="ECO:0000256" key="2">
    <source>
        <dbReference type="SAM" id="Phobius"/>
    </source>
</evidence>
<dbReference type="AlphaFoldDB" id="A0A418KTF5"/>
<feature type="region of interest" description="Disordered" evidence="1">
    <location>
        <begin position="1"/>
        <end position="27"/>
    </location>
</feature>
<dbReference type="Pfam" id="PF11992">
    <property type="entry name" value="TgpA_N"/>
    <property type="match status" value="1"/>
</dbReference>
<dbReference type="EMBL" id="QUAL01000065">
    <property type="protein sequence ID" value="RIQ30052.1"/>
    <property type="molecule type" value="Genomic_DNA"/>
</dbReference>
<evidence type="ECO:0000313" key="4">
    <source>
        <dbReference type="EMBL" id="RIQ30052.1"/>
    </source>
</evidence>
<evidence type="ECO:0000313" key="5">
    <source>
        <dbReference type="Proteomes" id="UP000284057"/>
    </source>
</evidence>
<gene>
    <name evidence="4" type="ORF">DY240_07865</name>
</gene>
<keyword evidence="2" id="KW-0812">Transmembrane</keyword>
<dbReference type="Gene3D" id="3.10.620.30">
    <property type="match status" value="1"/>
</dbReference>
<dbReference type="PANTHER" id="PTHR42736">
    <property type="entry name" value="PROTEIN-GLUTAMINE GAMMA-GLUTAMYLTRANSFERASE"/>
    <property type="match status" value="1"/>
</dbReference>
<protein>
    <recommendedName>
        <fullName evidence="3">Transglutaminase-like domain-containing protein</fullName>
    </recommendedName>
</protein>
<sequence>MGAARAAAAGRAGGGSAPRRRRERTRGELMSSLSAHGRLTIVAAVAAWLSVLPLFAITQTDDWIVPAAIGVALVAGTGYVLRKLGVPALLVPIAQLAVVTLWLGVLVANDVALLGFIPTTDWATRLVDVFQEGLDVTSTYVAPIPVPRGILMLVVGGAGLVALLVDALAVWLRRVPLAGVPLAACYGVAASVMTIGLDWWWFLPPAAGFLALLVSEGRTRVAAWGRSASPSARRSGIPETDSLARNGRRVGAVALAVAVAVPGIAPVLTEGVLGPGRGGGGGGGQTIRTDNPIIDLQRNLQRRENVEVLRYTSSVEQAAYIRIVTLDVFDGEEWKTSDRPVPDSVSSELPWPQGLDQADWPVADYDIRVTENFSSSWLPLPYPARTIDIEGDWRYHAPTLDVVADGDDVRARSYNVQSLVLEPTVDALSSAGPPSDDVDAMLELPDELPPLVTELADEATEGAANDFERAAALQRWFRQPGNFEYDIEARGGHNGDALVEFLNDRRGYCEQFAATMAIMARYLGIPARVAVGFTTGTYQGNGTYLVRSHDSHAWPELYFEGSGWVRFEPTPATITGTAPEWTEVPNQAPNVPNADPTAPEQQPSNTAPAIPRDDQLGGGAASGEQDPPSQWPLIVLGALALLAFFATPTVAARIGRELRWRRAADDPGALAEAAWADLRESARDAGHPWDPAATPRVTGRRLAAAASLDDDDHELLDHLVGAVEQARYARRPAPVEALREDTAMVRRSIARSASAGRRVQAFLLPTRLRDSAVEANRRLVDGFDWIDATGERLRTSVAAAATRRRLPAPPPPAE</sequence>
<evidence type="ECO:0000259" key="3">
    <source>
        <dbReference type="SMART" id="SM00460"/>
    </source>
</evidence>
<keyword evidence="5" id="KW-1185">Reference proteome</keyword>
<evidence type="ECO:0000256" key="1">
    <source>
        <dbReference type="SAM" id="MobiDB-lite"/>
    </source>
</evidence>
<dbReference type="InterPro" id="IPR052901">
    <property type="entry name" value="Bact_TGase-like"/>
</dbReference>
<feature type="transmembrane region" description="Helical" evidence="2">
    <location>
        <begin position="150"/>
        <end position="172"/>
    </location>
</feature>
<keyword evidence="2" id="KW-1133">Transmembrane helix</keyword>
<dbReference type="SUPFAM" id="SSF54001">
    <property type="entry name" value="Cysteine proteinases"/>
    <property type="match status" value="1"/>
</dbReference>
<keyword evidence="2" id="KW-0472">Membrane</keyword>
<feature type="domain" description="Transglutaminase-like" evidence="3">
    <location>
        <begin position="501"/>
        <end position="571"/>
    </location>
</feature>
<dbReference type="PANTHER" id="PTHR42736:SF1">
    <property type="entry name" value="PROTEIN-GLUTAMINE GAMMA-GLUTAMYLTRANSFERASE"/>
    <property type="match status" value="1"/>
</dbReference>
<feature type="transmembrane region" description="Helical" evidence="2">
    <location>
        <begin position="39"/>
        <end position="57"/>
    </location>
</feature>
<organism evidence="4 5">
    <name type="scientific">Jiangella rhizosphaerae</name>
    <dbReference type="NCBI Taxonomy" id="2293569"/>
    <lineage>
        <taxon>Bacteria</taxon>
        <taxon>Bacillati</taxon>
        <taxon>Actinomycetota</taxon>
        <taxon>Actinomycetes</taxon>
        <taxon>Jiangellales</taxon>
        <taxon>Jiangellaceae</taxon>
        <taxon>Jiangella</taxon>
    </lineage>
</organism>
<dbReference type="InterPro" id="IPR002931">
    <property type="entry name" value="Transglutaminase-like"/>
</dbReference>
<dbReference type="InterPro" id="IPR038765">
    <property type="entry name" value="Papain-like_cys_pep_sf"/>
</dbReference>
<reference evidence="4 5" key="1">
    <citation type="submission" date="2018-09" db="EMBL/GenBank/DDBJ databases">
        <title>Isolation, diversity and antifungal activity of actinobacteria from wheat.</title>
        <authorList>
            <person name="Han C."/>
        </authorList>
    </citation>
    <scope>NUCLEOTIDE SEQUENCE [LARGE SCALE GENOMIC DNA]</scope>
    <source>
        <strain evidence="4 5">NEAU-YY265</strain>
    </source>
</reference>